<name>A0AAD4QXF1_9BILA</name>
<dbReference type="PROSITE" id="PS50240">
    <property type="entry name" value="TRYPSIN_DOM"/>
    <property type="match status" value="1"/>
</dbReference>
<dbReference type="InterPro" id="IPR009003">
    <property type="entry name" value="Peptidase_S1_PA"/>
</dbReference>
<dbReference type="GO" id="GO:0006508">
    <property type="term" value="P:proteolysis"/>
    <property type="evidence" value="ECO:0007669"/>
    <property type="project" value="InterPro"/>
</dbReference>
<evidence type="ECO:0000256" key="2">
    <source>
        <dbReference type="ARBA" id="ARBA00024195"/>
    </source>
</evidence>
<evidence type="ECO:0000313" key="6">
    <source>
        <dbReference type="Proteomes" id="UP001201812"/>
    </source>
</evidence>
<keyword evidence="1" id="KW-1015">Disulfide bond</keyword>
<dbReference type="Proteomes" id="UP001201812">
    <property type="component" value="Unassembled WGS sequence"/>
</dbReference>
<dbReference type="InterPro" id="IPR001314">
    <property type="entry name" value="Peptidase_S1A"/>
</dbReference>
<feature type="domain" description="Peptidase S1" evidence="4">
    <location>
        <begin position="148"/>
        <end position="389"/>
    </location>
</feature>
<dbReference type="FunFam" id="2.40.10.10:FF:000068">
    <property type="entry name" value="transmembrane protease serine 2"/>
    <property type="match status" value="1"/>
</dbReference>
<dbReference type="Gene3D" id="2.40.10.10">
    <property type="entry name" value="Trypsin-like serine proteases"/>
    <property type="match status" value="1"/>
</dbReference>
<keyword evidence="3" id="KW-0472">Membrane</keyword>
<evidence type="ECO:0000256" key="3">
    <source>
        <dbReference type="SAM" id="Phobius"/>
    </source>
</evidence>
<dbReference type="AlphaFoldDB" id="A0AAD4QXF1"/>
<accession>A0AAD4QXF1</accession>
<comment type="caution">
    <text evidence="5">The sequence shown here is derived from an EMBL/GenBank/DDBJ whole genome shotgun (WGS) entry which is preliminary data.</text>
</comment>
<dbReference type="InterPro" id="IPR001254">
    <property type="entry name" value="Trypsin_dom"/>
</dbReference>
<dbReference type="SUPFAM" id="SSF50494">
    <property type="entry name" value="Trypsin-like serine proteases"/>
    <property type="match status" value="1"/>
</dbReference>
<keyword evidence="6" id="KW-1185">Reference proteome</keyword>
<dbReference type="SMART" id="SM00020">
    <property type="entry name" value="Tryp_SPc"/>
    <property type="match status" value="1"/>
</dbReference>
<dbReference type="EMBL" id="JAKKPZ010000376">
    <property type="protein sequence ID" value="KAI1695748.1"/>
    <property type="molecule type" value="Genomic_DNA"/>
</dbReference>
<dbReference type="InterPro" id="IPR043504">
    <property type="entry name" value="Peptidase_S1_PA_chymotrypsin"/>
</dbReference>
<keyword evidence="3" id="KW-1133">Transmembrane helix</keyword>
<dbReference type="InterPro" id="IPR051487">
    <property type="entry name" value="Ser/Thr_Proteases_Immune/Dev"/>
</dbReference>
<gene>
    <name evidence="5" type="ORF">DdX_19413</name>
</gene>
<dbReference type="Pfam" id="PF00089">
    <property type="entry name" value="Trypsin"/>
    <property type="match status" value="1"/>
</dbReference>
<evidence type="ECO:0000313" key="5">
    <source>
        <dbReference type="EMBL" id="KAI1695748.1"/>
    </source>
</evidence>
<dbReference type="PANTHER" id="PTHR24256">
    <property type="entry name" value="TRYPTASE-RELATED"/>
    <property type="match status" value="1"/>
</dbReference>
<comment type="similarity">
    <text evidence="2">Belongs to the peptidase S1 family. CLIP subfamily.</text>
</comment>
<keyword evidence="3" id="KW-0812">Transmembrane</keyword>
<reference evidence="5" key="1">
    <citation type="submission" date="2022-01" db="EMBL/GenBank/DDBJ databases">
        <title>Genome Sequence Resource for Two Populations of Ditylenchus destructor, the Migratory Endoparasitic Phytonematode.</title>
        <authorList>
            <person name="Zhang H."/>
            <person name="Lin R."/>
            <person name="Xie B."/>
        </authorList>
    </citation>
    <scope>NUCLEOTIDE SEQUENCE</scope>
    <source>
        <strain evidence="5">BazhouSP</strain>
    </source>
</reference>
<protein>
    <submittedName>
        <fullName evidence="5">Trypsin domain-containing protein</fullName>
    </submittedName>
</protein>
<evidence type="ECO:0000256" key="1">
    <source>
        <dbReference type="ARBA" id="ARBA00023157"/>
    </source>
</evidence>
<organism evidence="5 6">
    <name type="scientific">Ditylenchus destructor</name>
    <dbReference type="NCBI Taxonomy" id="166010"/>
    <lineage>
        <taxon>Eukaryota</taxon>
        <taxon>Metazoa</taxon>
        <taxon>Ecdysozoa</taxon>
        <taxon>Nematoda</taxon>
        <taxon>Chromadorea</taxon>
        <taxon>Rhabditida</taxon>
        <taxon>Tylenchina</taxon>
        <taxon>Tylenchomorpha</taxon>
        <taxon>Sphaerularioidea</taxon>
        <taxon>Anguinidae</taxon>
        <taxon>Anguininae</taxon>
        <taxon>Ditylenchus</taxon>
    </lineage>
</organism>
<evidence type="ECO:0000259" key="4">
    <source>
        <dbReference type="PROSITE" id="PS50240"/>
    </source>
</evidence>
<dbReference type="CDD" id="cd00190">
    <property type="entry name" value="Tryp_SPc"/>
    <property type="match status" value="1"/>
</dbReference>
<feature type="transmembrane region" description="Helical" evidence="3">
    <location>
        <begin position="406"/>
        <end position="426"/>
    </location>
</feature>
<dbReference type="PRINTS" id="PR00722">
    <property type="entry name" value="CHYMOTRYPSIN"/>
</dbReference>
<proteinExistence type="inferred from homology"/>
<sequence>MFSGQISSLGRTDLYCCQLISRRRCGRINKELHVYDSIGRTRGQPLVISVRNPEIPTFRDLAQPITFRAWLGSGWVIAHFAWLSESCRLVYHSPGSELGVKSSEVREIRKSRISGSHNFPSLARIRLGEADIECGVSDHAFDPPGHRIINGTLVKKGELPWMAFVRSEEAGNCTASIISSKYLLLAGHCYEPNQVYHIKVGTVDIDNDESAVVMESKTAYLHPEYARHPTRNDIAIIELPEELQFNENIRPLCLKKTFDESNYTELALISGYGAKSFYPCPPCHRPPGAFDGKLRRGSSLFVSSEECKKDYGNLVSEAMICARGQNDTEIYRGDSGGPISIKNSSRSDGKVQWMQVGIVSWGHAGLFQESPMIFTRLSSYCSWIAEVTKNTVESKKYLKKLQSHQIMVATKIQCIAIILVYLILFITEIYPKPDPTAEDGCEIQRRCVPNGPEKHDCFWDEDARECRNRGTSKAEPGCKMRQRCVSKEPEKYGCWWYSNVLGDTCYRERM</sequence>
<dbReference type="GO" id="GO:0004252">
    <property type="term" value="F:serine-type endopeptidase activity"/>
    <property type="evidence" value="ECO:0007669"/>
    <property type="project" value="InterPro"/>
</dbReference>